<protein>
    <recommendedName>
        <fullName evidence="7 8">Arginine repressor</fullName>
    </recommendedName>
</protein>
<evidence type="ECO:0000256" key="3">
    <source>
        <dbReference type="ARBA" id="ARBA00022490"/>
    </source>
</evidence>
<dbReference type="PRINTS" id="PR01467">
    <property type="entry name" value="ARGREPRESSOR"/>
</dbReference>
<dbReference type="SUPFAM" id="SSF46785">
    <property type="entry name" value="Winged helix' DNA-binding domain"/>
    <property type="match status" value="1"/>
</dbReference>
<name>A0A926D4M9_9FIRM</name>
<keyword evidence="7" id="KW-0678">Repressor</keyword>
<dbReference type="InterPro" id="IPR020900">
    <property type="entry name" value="Arg_repress_DNA-bd"/>
</dbReference>
<dbReference type="GO" id="GO:0034618">
    <property type="term" value="F:arginine binding"/>
    <property type="evidence" value="ECO:0007669"/>
    <property type="project" value="InterPro"/>
</dbReference>
<evidence type="ECO:0000256" key="2">
    <source>
        <dbReference type="ARBA" id="ARBA00008316"/>
    </source>
</evidence>
<dbReference type="NCBIfam" id="TIGR01529">
    <property type="entry name" value="argR_whole"/>
    <property type="match status" value="1"/>
</dbReference>
<dbReference type="AlphaFoldDB" id="A0A926D4M9"/>
<dbReference type="RefSeq" id="WP_249315301.1">
    <property type="nucleotide sequence ID" value="NZ_JACRSR010000001.1"/>
</dbReference>
<dbReference type="InterPro" id="IPR020899">
    <property type="entry name" value="Arg_repress_C"/>
</dbReference>
<dbReference type="PANTHER" id="PTHR34471:SF1">
    <property type="entry name" value="ARGININE REPRESSOR"/>
    <property type="match status" value="1"/>
</dbReference>
<dbReference type="PANTHER" id="PTHR34471">
    <property type="entry name" value="ARGININE REPRESSOR"/>
    <property type="match status" value="1"/>
</dbReference>
<dbReference type="InterPro" id="IPR036251">
    <property type="entry name" value="Arg_repress_C_sf"/>
</dbReference>
<keyword evidence="5 7" id="KW-0238">DNA-binding</keyword>
<evidence type="ECO:0000256" key="7">
    <source>
        <dbReference type="HAMAP-Rule" id="MF_00173"/>
    </source>
</evidence>
<dbReference type="GO" id="GO:0051259">
    <property type="term" value="P:protein complex oligomerization"/>
    <property type="evidence" value="ECO:0007669"/>
    <property type="project" value="InterPro"/>
</dbReference>
<accession>A0A926D4M9</accession>
<dbReference type="Pfam" id="PF02863">
    <property type="entry name" value="Arg_repressor_C"/>
    <property type="match status" value="1"/>
</dbReference>
<evidence type="ECO:0000313" key="11">
    <source>
        <dbReference type="EMBL" id="MBC8531176.1"/>
    </source>
</evidence>
<dbReference type="GO" id="GO:0006526">
    <property type="term" value="P:L-arginine biosynthetic process"/>
    <property type="evidence" value="ECO:0007669"/>
    <property type="project" value="UniProtKB-KW"/>
</dbReference>
<dbReference type="GO" id="GO:0003677">
    <property type="term" value="F:DNA binding"/>
    <property type="evidence" value="ECO:0007669"/>
    <property type="project" value="UniProtKB-KW"/>
</dbReference>
<evidence type="ECO:0000256" key="8">
    <source>
        <dbReference type="NCBIfam" id="TIGR01529"/>
    </source>
</evidence>
<comment type="similarity">
    <text evidence="2 7">Belongs to the ArgR family.</text>
</comment>
<dbReference type="GO" id="GO:1900079">
    <property type="term" value="P:regulation of arginine biosynthetic process"/>
    <property type="evidence" value="ECO:0007669"/>
    <property type="project" value="UniProtKB-UniRule"/>
</dbReference>
<keyword evidence="6 7" id="KW-0804">Transcription</keyword>
<dbReference type="GO" id="GO:0003700">
    <property type="term" value="F:DNA-binding transcription factor activity"/>
    <property type="evidence" value="ECO:0007669"/>
    <property type="project" value="UniProtKB-UniRule"/>
</dbReference>
<dbReference type="HAMAP" id="MF_00173">
    <property type="entry name" value="Arg_repressor"/>
    <property type="match status" value="1"/>
</dbReference>
<feature type="domain" description="Arginine repressor DNA-binding" evidence="9">
    <location>
        <begin position="2"/>
        <end position="62"/>
    </location>
</feature>
<evidence type="ECO:0000256" key="6">
    <source>
        <dbReference type="ARBA" id="ARBA00023163"/>
    </source>
</evidence>
<dbReference type="InterPro" id="IPR036390">
    <property type="entry name" value="WH_DNA-bd_sf"/>
</dbReference>
<proteinExistence type="inferred from homology"/>
<evidence type="ECO:0000256" key="5">
    <source>
        <dbReference type="ARBA" id="ARBA00023125"/>
    </source>
</evidence>
<keyword evidence="7" id="KW-0028">Amino-acid biosynthesis</keyword>
<evidence type="ECO:0000256" key="1">
    <source>
        <dbReference type="ARBA" id="ARBA00004496"/>
    </source>
</evidence>
<dbReference type="NCBIfam" id="NF001680">
    <property type="entry name" value="PRK00441.1"/>
    <property type="match status" value="1"/>
</dbReference>
<keyword evidence="7" id="KW-0055">Arginine biosynthesis</keyword>
<comment type="caution">
    <text evidence="11">The sequence shown here is derived from an EMBL/GenBank/DDBJ whole genome shotgun (WGS) entry which is preliminary data.</text>
</comment>
<dbReference type="EMBL" id="JACRSR010000001">
    <property type="protein sequence ID" value="MBC8531176.1"/>
    <property type="molecule type" value="Genomic_DNA"/>
</dbReference>
<dbReference type="Proteomes" id="UP000623172">
    <property type="component" value="Unassembled WGS sequence"/>
</dbReference>
<evidence type="ECO:0000259" key="10">
    <source>
        <dbReference type="Pfam" id="PF02863"/>
    </source>
</evidence>
<dbReference type="Gene3D" id="1.10.10.10">
    <property type="entry name" value="Winged helix-like DNA-binding domain superfamily/Winged helix DNA-binding domain"/>
    <property type="match status" value="1"/>
</dbReference>
<dbReference type="SUPFAM" id="SSF55252">
    <property type="entry name" value="C-terminal domain of arginine repressor"/>
    <property type="match status" value="1"/>
</dbReference>
<keyword evidence="12" id="KW-1185">Reference proteome</keyword>
<comment type="function">
    <text evidence="7">Regulates arginine biosynthesis genes.</text>
</comment>
<dbReference type="GO" id="GO:0005737">
    <property type="term" value="C:cytoplasm"/>
    <property type="evidence" value="ECO:0007669"/>
    <property type="project" value="UniProtKB-SubCell"/>
</dbReference>
<keyword evidence="3 7" id="KW-0963">Cytoplasm</keyword>
<gene>
    <name evidence="7" type="primary">argR</name>
    <name evidence="11" type="ORF">H8696_04855</name>
</gene>
<evidence type="ECO:0000256" key="4">
    <source>
        <dbReference type="ARBA" id="ARBA00023015"/>
    </source>
</evidence>
<keyword evidence="4 7" id="KW-0805">Transcription regulation</keyword>
<organism evidence="11 12">
    <name type="scientific">Gehongia tenuis</name>
    <dbReference type="NCBI Taxonomy" id="2763655"/>
    <lineage>
        <taxon>Bacteria</taxon>
        <taxon>Bacillati</taxon>
        <taxon>Bacillota</taxon>
        <taxon>Clostridia</taxon>
        <taxon>Christensenellales</taxon>
        <taxon>Christensenellaceae</taxon>
        <taxon>Gehongia</taxon>
    </lineage>
</organism>
<dbReference type="InterPro" id="IPR036388">
    <property type="entry name" value="WH-like_DNA-bd_sf"/>
</dbReference>
<dbReference type="Pfam" id="PF01316">
    <property type="entry name" value="Arg_repressor"/>
    <property type="match status" value="1"/>
</dbReference>
<dbReference type="Gene3D" id="3.30.1360.40">
    <property type="match status" value="1"/>
</dbReference>
<feature type="domain" description="Arginine repressor C-terminal" evidence="10">
    <location>
        <begin position="79"/>
        <end position="145"/>
    </location>
</feature>
<evidence type="ECO:0000313" key="12">
    <source>
        <dbReference type="Proteomes" id="UP000623172"/>
    </source>
</evidence>
<reference evidence="11" key="1">
    <citation type="submission" date="2020-08" db="EMBL/GenBank/DDBJ databases">
        <title>Genome public.</title>
        <authorList>
            <person name="Liu C."/>
            <person name="Sun Q."/>
        </authorList>
    </citation>
    <scope>NUCLEOTIDE SEQUENCE</scope>
    <source>
        <strain evidence="11">NSJ-53</strain>
    </source>
</reference>
<evidence type="ECO:0000259" key="9">
    <source>
        <dbReference type="Pfam" id="PF01316"/>
    </source>
</evidence>
<comment type="subcellular location">
    <subcellularLocation>
        <location evidence="1 7">Cytoplasm</location>
    </subcellularLocation>
</comment>
<comment type="pathway">
    <text evidence="7">Amino-acid biosynthesis; L-arginine biosynthesis [regulation].</text>
</comment>
<sequence length="149" mass="16397">MKTERHAAILDIIQSKDIETQEDLAEELRNHNIAVTQATVSRDIKELRLIKVMGANKRYKYAANTRANAVQMERLVRLFKESTVSVDAASNLIVIKTLSGSANAAASVVDAMHITGIIGCIAGDDTILVILKEVSQVESALQQFKEMMK</sequence>
<dbReference type="InterPro" id="IPR001669">
    <property type="entry name" value="Arg_repress"/>
</dbReference>